<evidence type="ECO:0000256" key="9">
    <source>
        <dbReference type="ARBA" id="ARBA00023030"/>
    </source>
</evidence>
<evidence type="ECO:0000256" key="4">
    <source>
        <dbReference type="ARBA" id="ARBA00022525"/>
    </source>
</evidence>
<comment type="caution">
    <text evidence="14">The sequence shown here is derived from an EMBL/GenBank/DDBJ whole genome shotgun (WGS) entry which is preliminary data.</text>
</comment>
<keyword evidence="11" id="KW-0325">Glycoprotein</keyword>
<dbReference type="PROSITE" id="PS51362">
    <property type="entry name" value="TGF_BETA_2"/>
    <property type="match status" value="1"/>
</dbReference>
<reference evidence="14 15" key="1">
    <citation type="submission" date="2019-07" db="EMBL/GenBank/DDBJ databases">
        <title>Chromosome genome assembly for large yellow croaker.</title>
        <authorList>
            <person name="Xiao S."/>
        </authorList>
    </citation>
    <scope>NUCLEOTIDE SEQUENCE [LARGE SCALE GENOMIC DNA]</scope>
    <source>
        <strain evidence="14">JMULYC20181020</strain>
        <tissue evidence="14">Muscle</tissue>
    </source>
</reference>
<evidence type="ECO:0000256" key="5">
    <source>
        <dbReference type="ARBA" id="ARBA00022685"/>
    </source>
</evidence>
<dbReference type="AlphaFoldDB" id="A0A6G0J7R1"/>
<dbReference type="EMBL" id="REGW02000002">
    <property type="protein sequence ID" value="KAE8299634.1"/>
    <property type="molecule type" value="Genomic_DNA"/>
</dbReference>
<evidence type="ECO:0000256" key="11">
    <source>
        <dbReference type="ARBA" id="ARBA00023180"/>
    </source>
</evidence>
<sequence>MSQSSPCLWTRLPQSSQSPCDRFKHACCSYDGNVYILGGRDNSCLRDFWRYSVVCNEWTELNCTGEAAPEELEEHSMGFLYVFGGLLDSAYTKWRCPLWVFDIAKQKWVHYQRKTGSPQTEMPTNRKGHSACLDFGTMTWSLLNSSQQSSLGPGPRHSHSAMAYQSCMYLFGGLKGLREQRDFWTWNSTNHMWSSLKNKSGPSRLMGHSAVTYKDSMLLFGGGPSYKSNTGTPCSSSGLQSRLLDGRVKPFKNKCFPAPLTFLGSEVAIELETFSPDKCYGRKTLTESSELVNSKECLMGNDAHRIENCLTFENKAFRRQCTDEDLLNEEDGDMTQHLPDLMLVLGGRPCTGHSPISMWQMTLTDSEKRVSVSSSSILQDARSLTIYSRTRSVTGTETQSSPQESCASCGIRAPDQSERMNIDFLEAVKRHILSRLQMRDRPNITHPIPKAAMVTALRRLHAVKVREDGRVEIPSFDGQAAFNNEVQAETSEIISFAESDEHTSSKSGLYFLVSNEGNQNLYVSQANLWLYFRVLPAGPEKGLRRKVTVKIHYQEAGAATGTEGGPGGGGGGGTGRWALVEKRVDLKRSGWHTFPLSEAVRAVFGKGSRRQDLEVHCEGCETAGVAPVLVDPGDQSHRPFLVVRARPVDGKHRIRKRGLECDGTSGGLCCRQQFYIDFRLIGWNNWIIAPAGYYGNYCEGSCSAFMPGVPGSASSFHTAVVNQYRMRGMSPGSVNSCCIPTKLSTMSMLYFDDEYNIVKRDVPNMIVEECGCA</sequence>
<dbReference type="PANTHER" id="PTHR11848:SF29">
    <property type="entry name" value="INHIBIN BETA B CHAIN"/>
    <property type="match status" value="1"/>
</dbReference>
<comment type="similarity">
    <text evidence="2 12">Belongs to the TGF-beta family.</text>
</comment>
<keyword evidence="5" id="KW-0165">Cleavage on pair of basic residues</keyword>
<gene>
    <name evidence="14" type="ORF">D5F01_LYC02043</name>
</gene>
<dbReference type="Pfam" id="PF00019">
    <property type="entry name" value="TGF_beta"/>
    <property type="match status" value="1"/>
</dbReference>
<evidence type="ECO:0000256" key="6">
    <source>
        <dbReference type="ARBA" id="ARBA00022702"/>
    </source>
</evidence>
<accession>A0A6G0J7R1</accession>
<dbReference type="Gene3D" id="2.60.120.970">
    <property type="match status" value="1"/>
</dbReference>
<dbReference type="PROSITE" id="PS00250">
    <property type="entry name" value="TGF_BETA_1"/>
    <property type="match status" value="1"/>
</dbReference>
<dbReference type="PANTHER" id="PTHR11848">
    <property type="entry name" value="TGF-BETA FAMILY"/>
    <property type="match status" value="1"/>
</dbReference>
<dbReference type="SUPFAM" id="SSF117281">
    <property type="entry name" value="Kelch motif"/>
    <property type="match status" value="1"/>
</dbReference>
<feature type="domain" description="TGF-beta family profile" evidence="13">
    <location>
        <begin position="654"/>
        <end position="773"/>
    </location>
</feature>
<dbReference type="InterPro" id="IPR001839">
    <property type="entry name" value="TGF-b_C"/>
</dbReference>
<dbReference type="InterPro" id="IPR015915">
    <property type="entry name" value="Kelch-typ_b-propeller"/>
</dbReference>
<dbReference type="InterPro" id="IPR017948">
    <property type="entry name" value="TGFb_CS"/>
</dbReference>
<evidence type="ECO:0000256" key="7">
    <source>
        <dbReference type="ARBA" id="ARBA00022729"/>
    </source>
</evidence>
<evidence type="ECO:0000256" key="8">
    <source>
        <dbReference type="ARBA" id="ARBA00022737"/>
    </source>
</evidence>
<dbReference type="Gene3D" id="2.120.10.80">
    <property type="entry name" value="Kelch-type beta propeller"/>
    <property type="match status" value="2"/>
</dbReference>
<proteinExistence type="inferred from homology"/>
<dbReference type="GO" id="GO:0005615">
    <property type="term" value="C:extracellular space"/>
    <property type="evidence" value="ECO:0007669"/>
    <property type="project" value="TreeGrafter"/>
</dbReference>
<dbReference type="GO" id="GO:0005125">
    <property type="term" value="F:cytokine activity"/>
    <property type="evidence" value="ECO:0007669"/>
    <property type="project" value="TreeGrafter"/>
</dbReference>
<evidence type="ECO:0000313" key="15">
    <source>
        <dbReference type="Proteomes" id="UP000424527"/>
    </source>
</evidence>
<evidence type="ECO:0000259" key="13">
    <source>
        <dbReference type="PROSITE" id="PS51362"/>
    </source>
</evidence>
<dbReference type="PRINTS" id="PR00671">
    <property type="entry name" value="INHIBINBB"/>
</dbReference>
<evidence type="ECO:0000256" key="10">
    <source>
        <dbReference type="ARBA" id="ARBA00023157"/>
    </source>
</evidence>
<evidence type="ECO:0000256" key="3">
    <source>
        <dbReference type="ARBA" id="ARBA00022441"/>
    </source>
</evidence>
<dbReference type="Pfam" id="PF24681">
    <property type="entry name" value="Kelch_KLHDC2_KLHL20_DRC7"/>
    <property type="match status" value="1"/>
</dbReference>
<name>A0A6G0J7R1_LARCR</name>
<dbReference type="InterPro" id="IPR015615">
    <property type="entry name" value="TGF-beta-rel"/>
</dbReference>
<keyword evidence="8" id="KW-0677">Repeat</keyword>
<keyword evidence="3" id="KW-0880">Kelch repeat</keyword>
<dbReference type="GO" id="GO:0008083">
    <property type="term" value="F:growth factor activity"/>
    <property type="evidence" value="ECO:0007669"/>
    <property type="project" value="UniProtKB-KW"/>
</dbReference>
<dbReference type="InterPro" id="IPR029034">
    <property type="entry name" value="Cystine-knot_cytokine"/>
</dbReference>
<evidence type="ECO:0000313" key="14">
    <source>
        <dbReference type="EMBL" id="KAE8299634.1"/>
    </source>
</evidence>
<dbReference type="SMART" id="SM00204">
    <property type="entry name" value="TGFB"/>
    <property type="match status" value="1"/>
</dbReference>
<keyword evidence="15" id="KW-1185">Reference proteome</keyword>
<protein>
    <submittedName>
        <fullName evidence="14">Inhibin beta B chain Activin beta-B chain</fullName>
    </submittedName>
</protein>
<keyword evidence="7" id="KW-0732">Signal</keyword>
<dbReference type="InterPro" id="IPR000381">
    <property type="entry name" value="INHBB_C"/>
</dbReference>
<keyword evidence="9 12" id="KW-0339">Growth factor</keyword>
<organism evidence="14 15">
    <name type="scientific">Larimichthys crocea</name>
    <name type="common">Large yellow croaker</name>
    <name type="synonym">Pseudosciaena crocea</name>
    <dbReference type="NCBI Taxonomy" id="215358"/>
    <lineage>
        <taxon>Eukaryota</taxon>
        <taxon>Metazoa</taxon>
        <taxon>Chordata</taxon>
        <taxon>Craniata</taxon>
        <taxon>Vertebrata</taxon>
        <taxon>Euteleostomi</taxon>
        <taxon>Actinopterygii</taxon>
        <taxon>Neopterygii</taxon>
        <taxon>Teleostei</taxon>
        <taxon>Neoteleostei</taxon>
        <taxon>Acanthomorphata</taxon>
        <taxon>Eupercaria</taxon>
        <taxon>Sciaenidae</taxon>
        <taxon>Larimichthys</taxon>
    </lineage>
</organism>
<dbReference type="Proteomes" id="UP000424527">
    <property type="component" value="Unassembled WGS sequence"/>
</dbReference>
<dbReference type="GO" id="GO:0005179">
    <property type="term" value="F:hormone activity"/>
    <property type="evidence" value="ECO:0007669"/>
    <property type="project" value="UniProtKB-KW"/>
</dbReference>
<dbReference type="CDD" id="cd19405">
    <property type="entry name" value="TGF_beta_INHBB"/>
    <property type="match status" value="1"/>
</dbReference>
<comment type="subcellular location">
    <subcellularLocation>
        <location evidence="1">Secreted</location>
    </subcellularLocation>
</comment>
<keyword evidence="6" id="KW-0372">Hormone</keyword>
<dbReference type="Pfam" id="PF24981">
    <property type="entry name" value="Beta-prop_ATRN-LZTR1"/>
    <property type="match status" value="1"/>
</dbReference>
<keyword evidence="4" id="KW-0964">Secreted</keyword>
<dbReference type="SUPFAM" id="SSF57501">
    <property type="entry name" value="Cystine-knot cytokines"/>
    <property type="match status" value="1"/>
</dbReference>
<keyword evidence="10" id="KW-1015">Disulfide bond</keyword>
<dbReference type="Gene3D" id="2.10.90.10">
    <property type="entry name" value="Cystine-knot cytokines"/>
    <property type="match status" value="1"/>
</dbReference>
<evidence type="ECO:0000256" key="1">
    <source>
        <dbReference type="ARBA" id="ARBA00004613"/>
    </source>
</evidence>
<evidence type="ECO:0000256" key="2">
    <source>
        <dbReference type="ARBA" id="ARBA00006656"/>
    </source>
</evidence>
<dbReference type="InterPro" id="IPR056737">
    <property type="entry name" value="Beta-prop_ATRN-MKLN-like"/>
</dbReference>
<dbReference type="FunFam" id="2.10.90.10:FF:000005">
    <property type="entry name" value="Inhibin beta A chain"/>
    <property type="match status" value="1"/>
</dbReference>
<evidence type="ECO:0000256" key="12">
    <source>
        <dbReference type="RuleBase" id="RU000354"/>
    </source>
</evidence>